<dbReference type="Proteomes" id="UP000886886">
    <property type="component" value="Unassembled WGS sequence"/>
</dbReference>
<proteinExistence type="predicted"/>
<evidence type="ECO:0000259" key="1">
    <source>
        <dbReference type="Pfam" id="PF13320"/>
    </source>
</evidence>
<dbReference type="Pfam" id="PF13320">
    <property type="entry name" value="GH123_cat"/>
    <property type="match status" value="1"/>
</dbReference>
<gene>
    <name evidence="2" type="ORF">IAB26_03545</name>
</gene>
<reference evidence="2" key="1">
    <citation type="submission" date="2020-10" db="EMBL/GenBank/DDBJ databases">
        <authorList>
            <person name="Gilroy R."/>
        </authorList>
    </citation>
    <scope>NUCLEOTIDE SEQUENCE</scope>
    <source>
        <strain evidence="2">ChiSjej3B21-11622</strain>
    </source>
</reference>
<sequence>MKMSLLEVKCVSSLSKVFPDSECMEEEYTCGSALRGEVFSFQAAYRAERMVKGLHVEVDTGALKVQPQVRRVGLAPSEMPTYGGGDDFVLRDTPGLYPDPLFPVSPAEEIYAYPGQWRSIWVTLSVPEDAKEGSYPIRIRISGTDDPYEESGREWYGEQLFTLQVLPGKLPKSKLFHTEWFAADCISTWYGLSPLTPAWWEMIRAYVKNAAEHGINMLLTPLFTPPLDTRIGGERPTVQLMEITRADGRYDFDFENLGKWVSMAKEEGIEYFEIPHLFTQWGAKFTPKIIVRENGEEKKLFGWHVESESREYLDFLEQLLPKLIDYLKTYVREDQIFFHVSDEPKNDSLERYGRLSKVVKRHIGDCPVIDALSDYELFEKSLLTSPVTAVDSVDPFFRKNVKNMWVYYCCAQYQNCVPNRFFAMPSSRNRILGMLMYKYNIQGFLHWGYNFWYSGLSVKKLNPFLDTDGDGSFPSGDAFLVYPGGNGPVNSIRMEVLREAFQDYSALCLLESLVGREEAMKLLEEGIPPLTFQQYPREKEWLLGTRGRINEKIKDALYTCGQPVAGSER</sequence>
<organism evidence="2 3">
    <name type="scientific">Candidatus Limivivens merdigallinarum</name>
    <dbReference type="NCBI Taxonomy" id="2840859"/>
    <lineage>
        <taxon>Bacteria</taxon>
        <taxon>Bacillati</taxon>
        <taxon>Bacillota</taxon>
        <taxon>Clostridia</taxon>
        <taxon>Lachnospirales</taxon>
        <taxon>Lachnospiraceae</taxon>
        <taxon>Lachnospiraceae incertae sedis</taxon>
        <taxon>Candidatus Limivivens</taxon>
    </lineage>
</organism>
<evidence type="ECO:0000313" key="2">
    <source>
        <dbReference type="EMBL" id="HIQ95617.1"/>
    </source>
</evidence>
<feature type="domain" description="Glycoside hydrolase 123 catalytic" evidence="1">
    <location>
        <begin position="180"/>
        <end position="509"/>
    </location>
</feature>
<dbReference type="InterPro" id="IPR017853">
    <property type="entry name" value="GH"/>
</dbReference>
<dbReference type="EMBL" id="DVFT01000050">
    <property type="protein sequence ID" value="HIQ95617.1"/>
    <property type="molecule type" value="Genomic_DNA"/>
</dbReference>
<dbReference type="SUPFAM" id="SSF51445">
    <property type="entry name" value="(Trans)glycosidases"/>
    <property type="match status" value="1"/>
</dbReference>
<evidence type="ECO:0000313" key="3">
    <source>
        <dbReference type="Proteomes" id="UP000886886"/>
    </source>
</evidence>
<dbReference type="InterPro" id="IPR025150">
    <property type="entry name" value="GH123_cat"/>
</dbReference>
<name>A0A9D1D039_9FIRM</name>
<protein>
    <submittedName>
        <fullName evidence="2">DUF4091 domain-containing protein</fullName>
    </submittedName>
</protein>
<comment type="caution">
    <text evidence="2">The sequence shown here is derived from an EMBL/GenBank/DDBJ whole genome shotgun (WGS) entry which is preliminary data.</text>
</comment>
<accession>A0A9D1D039</accession>
<reference evidence="2" key="2">
    <citation type="journal article" date="2021" name="PeerJ">
        <title>Extensive microbial diversity within the chicken gut microbiome revealed by metagenomics and culture.</title>
        <authorList>
            <person name="Gilroy R."/>
            <person name="Ravi A."/>
            <person name="Getino M."/>
            <person name="Pursley I."/>
            <person name="Horton D.L."/>
            <person name="Alikhan N.F."/>
            <person name="Baker D."/>
            <person name="Gharbi K."/>
            <person name="Hall N."/>
            <person name="Watson M."/>
            <person name="Adriaenssens E.M."/>
            <person name="Foster-Nyarko E."/>
            <person name="Jarju S."/>
            <person name="Secka A."/>
            <person name="Antonio M."/>
            <person name="Oren A."/>
            <person name="Chaudhuri R.R."/>
            <person name="La Ragione R."/>
            <person name="Hildebrand F."/>
            <person name="Pallen M.J."/>
        </authorList>
    </citation>
    <scope>NUCLEOTIDE SEQUENCE</scope>
    <source>
        <strain evidence="2">ChiSjej3B21-11622</strain>
    </source>
</reference>
<dbReference type="AlphaFoldDB" id="A0A9D1D039"/>